<proteinExistence type="predicted"/>
<feature type="region of interest" description="Disordered" evidence="1">
    <location>
        <begin position="20"/>
        <end position="40"/>
    </location>
</feature>
<accession>A0A2U8DQY3</accession>
<evidence type="ECO:0000313" key="2">
    <source>
        <dbReference type="EMBL" id="AWI05060.1"/>
    </source>
</evidence>
<evidence type="ECO:0000313" key="3">
    <source>
        <dbReference type="Proteomes" id="UP000244910"/>
    </source>
</evidence>
<dbReference type="EMBL" id="CP020953">
    <property type="protein sequence ID" value="AWI05060.1"/>
    <property type="molecule type" value="Genomic_DNA"/>
</dbReference>
<protein>
    <submittedName>
        <fullName evidence="2">Uncharacterized protein</fullName>
    </submittedName>
</protein>
<gene>
    <name evidence="2" type="ORF">B9W14_11315</name>
</gene>
<name>A0A2U8DQY3_9CLOT</name>
<reference evidence="3" key="1">
    <citation type="submission" date="2017-04" db="EMBL/GenBank/DDBJ databases">
        <authorList>
            <person name="Song Y."/>
            <person name="Cho B.-K."/>
        </authorList>
    </citation>
    <scope>NUCLEOTIDE SEQUENCE [LARGE SCALE GENOMIC DNA]</scope>
    <source>
        <strain evidence="3">SL1</strain>
    </source>
</reference>
<keyword evidence="3" id="KW-1185">Reference proteome</keyword>
<feature type="compositionally biased region" description="Polar residues" evidence="1">
    <location>
        <begin position="31"/>
        <end position="40"/>
    </location>
</feature>
<dbReference type="RefSeq" id="WP_032076424.1">
    <property type="nucleotide sequence ID" value="NZ_CP020953.1"/>
</dbReference>
<dbReference type="KEGG" id="cdrk:B9W14_11315"/>
<organism evidence="2 3">
    <name type="scientific">Clostridium drakei</name>
    <dbReference type="NCBI Taxonomy" id="332101"/>
    <lineage>
        <taxon>Bacteria</taxon>
        <taxon>Bacillati</taxon>
        <taxon>Bacillota</taxon>
        <taxon>Clostridia</taxon>
        <taxon>Eubacteriales</taxon>
        <taxon>Clostridiaceae</taxon>
        <taxon>Clostridium</taxon>
    </lineage>
</organism>
<evidence type="ECO:0000256" key="1">
    <source>
        <dbReference type="SAM" id="MobiDB-lite"/>
    </source>
</evidence>
<feature type="compositionally biased region" description="Basic and acidic residues" evidence="1">
    <location>
        <begin position="20"/>
        <end position="30"/>
    </location>
</feature>
<dbReference type="AlphaFoldDB" id="A0A2U8DQY3"/>
<dbReference type="Proteomes" id="UP000244910">
    <property type="component" value="Chromosome"/>
</dbReference>
<sequence>MDSIIINKSITYETNAREHKNSFSNDKNENSHNNTIVQNTDDSHISSDAMVSYKFLNRIESSVKNITESPFIEKYNSEYENIKKEINSGIYGKNINNYIDLLDNAFKGALNHASNILLKSSTKSDSIKLSSSALTKCQKQYETATSLVWIFRVEHKKVLKEIEEYKKKKNHEKVASLTQLSNTYKHVINNISCNINFIQENINKSFEKDSYKLEDCDKLTELQGDQYSST</sequence>